<accession>A0ABT7S8Q0</accession>
<proteinExistence type="predicted"/>
<dbReference type="Proteomes" id="UP001321453">
    <property type="component" value="Unassembled WGS sequence"/>
</dbReference>
<comment type="caution">
    <text evidence="1">The sequence shown here is derived from an EMBL/GenBank/DDBJ whole genome shotgun (WGS) entry which is preliminary data.</text>
</comment>
<dbReference type="RefSeq" id="WP_289447446.1">
    <property type="nucleotide sequence ID" value="NZ_JAUCGR010000003.1"/>
</dbReference>
<keyword evidence="2" id="KW-1185">Reference proteome</keyword>
<evidence type="ECO:0000313" key="2">
    <source>
        <dbReference type="Proteomes" id="UP001321453"/>
    </source>
</evidence>
<sequence>MTPASVLAVADSDSYLKWAAATLDRLDGIPRRELVVLRTPVRPDDRQTTAALAGTSWAGGVLDDHSVLGLAARLRRTRPDVVLVATTGPAAEVVIRAVAALPYRPVVVTGLPGMSIPATERALRFRAGADVFVVHSRHERARFAVAARSAGVAPVWAVNRLPFLHGQAGARPSPDPGPLRRVVFAPQAKFPVTPAERIAVLRSLAALARSRPDLDVLVKLRAEAGQAQTHDEPHPYDTLWRALAPDAPVKLVTGPLAPHLTPGTALVTVSSTAVLEALAVGLRALVLADFGVGDENLTTVYQDSGLLGTLRDLEAGRFSAADPGWLDDNYLHAEPDELPGVLAAIAPAERLRPGPAVGGRRAQVRRYARLALPALSVGTRSRRPGVRRAPRAH</sequence>
<organism evidence="1 2">
    <name type="scientific">Cellulomonas edaphi</name>
    <dbReference type="NCBI Taxonomy" id="3053468"/>
    <lineage>
        <taxon>Bacteria</taxon>
        <taxon>Bacillati</taxon>
        <taxon>Actinomycetota</taxon>
        <taxon>Actinomycetes</taxon>
        <taxon>Micrococcales</taxon>
        <taxon>Cellulomonadaceae</taxon>
        <taxon>Cellulomonas</taxon>
    </lineage>
</organism>
<dbReference type="InterPro" id="IPR046561">
    <property type="entry name" value="DUF6716"/>
</dbReference>
<protein>
    <submittedName>
        <fullName evidence="1">Uncharacterized protein</fullName>
    </submittedName>
</protein>
<evidence type="ECO:0000313" key="1">
    <source>
        <dbReference type="EMBL" id="MDM7831992.1"/>
    </source>
</evidence>
<gene>
    <name evidence="1" type="ORF">QRT05_11665</name>
</gene>
<reference evidence="1 2" key="1">
    <citation type="submission" date="2023-06" db="EMBL/GenBank/DDBJ databases">
        <title>Cellulomonas sp. MW9 Whole genome sequence.</title>
        <authorList>
            <person name="Park S."/>
        </authorList>
    </citation>
    <scope>NUCLEOTIDE SEQUENCE [LARGE SCALE GENOMIC DNA]</scope>
    <source>
        <strain evidence="1 2">MW9</strain>
    </source>
</reference>
<name>A0ABT7S8Q0_9CELL</name>
<dbReference type="EMBL" id="JAUCGR010000003">
    <property type="protein sequence ID" value="MDM7831992.1"/>
    <property type="molecule type" value="Genomic_DNA"/>
</dbReference>
<dbReference type="Pfam" id="PF20471">
    <property type="entry name" value="DUF6716"/>
    <property type="match status" value="1"/>
</dbReference>